<accession>A0A0E9PMX5</accession>
<protein>
    <submittedName>
        <fullName evidence="1">Uncharacterized protein</fullName>
    </submittedName>
</protein>
<name>A0A0E9PMX5_ANGAN</name>
<dbReference type="EMBL" id="GBXM01103157">
    <property type="protein sequence ID" value="JAH05420.1"/>
    <property type="molecule type" value="Transcribed_RNA"/>
</dbReference>
<reference evidence="1" key="2">
    <citation type="journal article" date="2015" name="Fish Shellfish Immunol.">
        <title>Early steps in the European eel (Anguilla anguilla)-Vibrio vulnificus interaction in the gills: Role of the RtxA13 toxin.</title>
        <authorList>
            <person name="Callol A."/>
            <person name="Pajuelo D."/>
            <person name="Ebbesson L."/>
            <person name="Teles M."/>
            <person name="MacKenzie S."/>
            <person name="Amaro C."/>
        </authorList>
    </citation>
    <scope>NUCLEOTIDE SEQUENCE</scope>
</reference>
<evidence type="ECO:0000313" key="1">
    <source>
        <dbReference type="EMBL" id="JAH05420.1"/>
    </source>
</evidence>
<sequence>MLQNVKIKYDSLTCQAHNLIIRV</sequence>
<proteinExistence type="predicted"/>
<reference evidence="1" key="1">
    <citation type="submission" date="2014-11" db="EMBL/GenBank/DDBJ databases">
        <authorList>
            <person name="Amaro Gonzalez C."/>
        </authorList>
    </citation>
    <scope>NUCLEOTIDE SEQUENCE</scope>
</reference>
<dbReference type="AlphaFoldDB" id="A0A0E9PMX5"/>
<organism evidence="1">
    <name type="scientific">Anguilla anguilla</name>
    <name type="common">European freshwater eel</name>
    <name type="synonym">Muraena anguilla</name>
    <dbReference type="NCBI Taxonomy" id="7936"/>
    <lineage>
        <taxon>Eukaryota</taxon>
        <taxon>Metazoa</taxon>
        <taxon>Chordata</taxon>
        <taxon>Craniata</taxon>
        <taxon>Vertebrata</taxon>
        <taxon>Euteleostomi</taxon>
        <taxon>Actinopterygii</taxon>
        <taxon>Neopterygii</taxon>
        <taxon>Teleostei</taxon>
        <taxon>Anguilliformes</taxon>
        <taxon>Anguillidae</taxon>
        <taxon>Anguilla</taxon>
    </lineage>
</organism>